<dbReference type="AlphaFoldDB" id="A0A645FT51"/>
<protein>
    <submittedName>
        <fullName evidence="1">Uncharacterized protein</fullName>
    </submittedName>
</protein>
<accession>A0A645FT51</accession>
<comment type="caution">
    <text evidence="1">The sequence shown here is derived from an EMBL/GenBank/DDBJ whole genome shotgun (WGS) entry which is preliminary data.</text>
</comment>
<reference evidence="1" key="1">
    <citation type="submission" date="2019-08" db="EMBL/GenBank/DDBJ databases">
        <authorList>
            <person name="Kucharzyk K."/>
            <person name="Murdoch R.W."/>
            <person name="Higgins S."/>
            <person name="Loffler F."/>
        </authorList>
    </citation>
    <scope>NUCLEOTIDE SEQUENCE</scope>
</reference>
<gene>
    <name evidence="1" type="ORF">SDC9_162593</name>
</gene>
<organism evidence="1">
    <name type="scientific">bioreactor metagenome</name>
    <dbReference type="NCBI Taxonomy" id="1076179"/>
    <lineage>
        <taxon>unclassified sequences</taxon>
        <taxon>metagenomes</taxon>
        <taxon>ecological metagenomes</taxon>
    </lineage>
</organism>
<dbReference type="EMBL" id="VSSQ01061987">
    <property type="protein sequence ID" value="MPN15263.1"/>
    <property type="molecule type" value="Genomic_DNA"/>
</dbReference>
<proteinExistence type="predicted"/>
<name>A0A645FT51_9ZZZZ</name>
<evidence type="ECO:0000313" key="1">
    <source>
        <dbReference type="EMBL" id="MPN15263.1"/>
    </source>
</evidence>
<sequence>MEVATLAPVNALKERPAAVSASRAEAPSAAAKSIVISFSALCITAPAVDPTVWTFTLKVIFSPLTAFTSHNVEPLTTFPVNNVSVALLRKFKKPVGTPS</sequence>